<name>A0ABV7E408_9SPHN</name>
<feature type="domain" description="Neutral/alkaline non-lysosomal ceramidase N-terminal" evidence="2">
    <location>
        <begin position="63"/>
        <end position="256"/>
    </location>
</feature>
<dbReference type="Proteomes" id="UP001595456">
    <property type="component" value="Unassembled WGS sequence"/>
</dbReference>
<gene>
    <name evidence="3" type="ORF">ACFODU_01740</name>
</gene>
<evidence type="ECO:0000313" key="3">
    <source>
        <dbReference type="EMBL" id="MFC3096521.1"/>
    </source>
</evidence>
<dbReference type="Pfam" id="PF04734">
    <property type="entry name" value="Ceramidase_alk"/>
    <property type="match status" value="1"/>
</dbReference>
<evidence type="ECO:0000256" key="1">
    <source>
        <dbReference type="SAM" id="SignalP"/>
    </source>
</evidence>
<keyword evidence="1" id="KW-0732">Signal</keyword>
<keyword evidence="4" id="KW-1185">Reference proteome</keyword>
<accession>A0ABV7E408</accession>
<comment type="caution">
    <text evidence="3">The sequence shown here is derived from an EMBL/GenBank/DDBJ whole genome shotgun (WGS) entry which is preliminary data.</text>
</comment>
<evidence type="ECO:0000259" key="2">
    <source>
        <dbReference type="Pfam" id="PF04734"/>
    </source>
</evidence>
<protein>
    <submittedName>
        <fullName evidence="3">Neutral/alkaline non-lysosomal ceramidase N-terminal domain-containing protein</fullName>
    </submittedName>
</protein>
<dbReference type="EMBL" id="JBHRST010000001">
    <property type="protein sequence ID" value="MFC3096521.1"/>
    <property type="molecule type" value="Genomic_DNA"/>
</dbReference>
<proteinExistence type="predicted"/>
<dbReference type="RefSeq" id="WP_336925018.1">
    <property type="nucleotide sequence ID" value="NZ_JBANRO010000002.1"/>
</dbReference>
<evidence type="ECO:0000313" key="4">
    <source>
        <dbReference type="Proteomes" id="UP001595456"/>
    </source>
</evidence>
<dbReference type="InterPro" id="IPR031329">
    <property type="entry name" value="NEUT/ALK_ceramidase_N"/>
</dbReference>
<reference evidence="4" key="1">
    <citation type="journal article" date="2019" name="Int. J. Syst. Evol. Microbiol.">
        <title>The Global Catalogue of Microorganisms (GCM) 10K type strain sequencing project: providing services to taxonomists for standard genome sequencing and annotation.</title>
        <authorList>
            <consortium name="The Broad Institute Genomics Platform"/>
            <consortium name="The Broad Institute Genome Sequencing Center for Infectious Disease"/>
            <person name="Wu L."/>
            <person name="Ma J."/>
        </authorList>
    </citation>
    <scope>NUCLEOTIDE SEQUENCE [LARGE SCALE GENOMIC DNA]</scope>
    <source>
        <strain evidence="4">KCTC 52607</strain>
    </source>
</reference>
<feature type="chain" id="PRO_5045926656" evidence="1">
    <location>
        <begin position="38"/>
        <end position="465"/>
    </location>
</feature>
<organism evidence="3 4">
    <name type="scientific">Alteraurantiacibacter palmitatis</name>
    <dbReference type="NCBI Taxonomy" id="2054628"/>
    <lineage>
        <taxon>Bacteria</taxon>
        <taxon>Pseudomonadati</taxon>
        <taxon>Pseudomonadota</taxon>
        <taxon>Alphaproteobacteria</taxon>
        <taxon>Sphingomonadales</taxon>
        <taxon>Erythrobacteraceae</taxon>
        <taxon>Alteraurantiacibacter</taxon>
    </lineage>
</organism>
<feature type="signal peptide" evidence="1">
    <location>
        <begin position="1"/>
        <end position="37"/>
    </location>
</feature>
<sequence>MRAALRWYFRPFRSVVVAACFSLLSLCLLAAIAPARAQVPAGELRAGAARVDITPATSELPPTSQGVLDPLYARAIVIDNGNSRAALLTVDAGGLPTALWEALRVRAESELGIPRANFLLTATHTHSAPFRRAEGFEEQLFAAVREAARQMQPARMAFGTGQSWINVNRNRIDPQTRRWWEGPNYDGPSDKTVAVMRFETLEGAPIAVYYNYAVHPVITGNLDMISGDIPGAASAYLEASLGGDAVAVWSTGASGDQNPIFFNQTYELRAIRIADYARRGEDISNAMPPGGQGLDRGNPRVQLLLEQQKQVNSALGLMLAEEVLHIMREGLQRPQRSVEIAGTQRSVFCPGRRRLDSGRAGYPGQYEDADPLPIGLAMLRIGDVYLGGVDAEVFNPIATRFKAESPRQNAVMVTLTNGTAGTGYIPHDAAYAQYTFEVVSSRLQPGCAESAIVNGLLDLIGEVEK</sequence>